<accession>A0A8H4N0Q3</accession>
<dbReference type="Pfam" id="PF07859">
    <property type="entry name" value="Abhydrolase_3"/>
    <property type="match status" value="1"/>
</dbReference>
<evidence type="ECO:0000313" key="4">
    <source>
        <dbReference type="EMBL" id="KAF4302818.1"/>
    </source>
</evidence>
<dbReference type="AlphaFoldDB" id="A0A8H4N0Q3"/>
<evidence type="ECO:0000313" key="5">
    <source>
        <dbReference type="Proteomes" id="UP000572817"/>
    </source>
</evidence>
<dbReference type="Proteomes" id="UP000572817">
    <property type="component" value="Unassembled WGS sequence"/>
</dbReference>
<feature type="compositionally biased region" description="Polar residues" evidence="2">
    <location>
        <begin position="1"/>
        <end position="19"/>
    </location>
</feature>
<dbReference type="OrthoDB" id="408631at2759"/>
<reference evidence="4" key="1">
    <citation type="submission" date="2020-04" db="EMBL/GenBank/DDBJ databases">
        <title>Genome Assembly and Annotation of Botryosphaeria dothidea sdau 11-99, a Latent Pathogen of Apple Fruit Ring Rot in China.</title>
        <authorList>
            <person name="Yu C."/>
            <person name="Diao Y."/>
            <person name="Lu Q."/>
            <person name="Zhao J."/>
            <person name="Cui S."/>
            <person name="Peng C."/>
            <person name="He B."/>
            <person name="Liu H."/>
        </authorList>
    </citation>
    <scope>NUCLEOTIDE SEQUENCE [LARGE SCALE GENOMIC DNA]</scope>
    <source>
        <strain evidence="4">Sdau11-99</strain>
    </source>
</reference>
<evidence type="ECO:0000259" key="3">
    <source>
        <dbReference type="Pfam" id="PF07859"/>
    </source>
</evidence>
<proteinExistence type="predicted"/>
<dbReference type="PANTHER" id="PTHR48081">
    <property type="entry name" value="AB HYDROLASE SUPERFAMILY PROTEIN C4A8.06C"/>
    <property type="match status" value="1"/>
</dbReference>
<protein>
    <submittedName>
        <fullName evidence="4">Neutral cholesterol ester hydrolase 1</fullName>
    </submittedName>
</protein>
<keyword evidence="1 4" id="KW-0378">Hydrolase</keyword>
<feature type="domain" description="Alpha/beta hydrolase fold-3" evidence="3">
    <location>
        <begin position="98"/>
        <end position="290"/>
    </location>
</feature>
<comment type="caution">
    <text evidence="4">The sequence shown here is derived from an EMBL/GenBank/DDBJ whole genome shotgun (WGS) entry which is preliminary data.</text>
</comment>
<dbReference type="InterPro" id="IPR013094">
    <property type="entry name" value="AB_hydrolase_3"/>
</dbReference>
<dbReference type="InterPro" id="IPR029058">
    <property type="entry name" value="AB_hydrolase_fold"/>
</dbReference>
<name>A0A8H4N0Q3_9PEZI</name>
<organism evidence="4 5">
    <name type="scientific">Botryosphaeria dothidea</name>
    <dbReference type="NCBI Taxonomy" id="55169"/>
    <lineage>
        <taxon>Eukaryota</taxon>
        <taxon>Fungi</taxon>
        <taxon>Dikarya</taxon>
        <taxon>Ascomycota</taxon>
        <taxon>Pezizomycotina</taxon>
        <taxon>Dothideomycetes</taxon>
        <taxon>Dothideomycetes incertae sedis</taxon>
        <taxon>Botryosphaeriales</taxon>
        <taxon>Botryosphaeriaceae</taxon>
        <taxon>Botryosphaeria</taxon>
    </lineage>
</organism>
<dbReference type="EMBL" id="WWBZ02000062">
    <property type="protein sequence ID" value="KAF4302818.1"/>
    <property type="molecule type" value="Genomic_DNA"/>
</dbReference>
<keyword evidence="5" id="KW-1185">Reference proteome</keyword>
<sequence length="353" mass="38160">MSNDDPTQPLLSSNPNANASGPLPSPAIPFPNRVLDFLSVWTLKALFRAYTTLLHLLSLLRLRPRPSLVKTYPCAPHSPVRVFLPPKSNAARPPPLLISIHGGSFALGHPIIDDPDAHLYATHHGLAVANIGYRLAPQSRFPGPAHDAAALIAALLADASLPVDLARGVAVCGYSAGANLALAATQLLPANARPKAVVAFYPVVDFALDHAARVARAQRGPARGAPNQHFGWVRWAYVREGQNLRDPLLSPVFAARRALPEKVCLVGCELDMLCAEAEYMAEGLARGGGEGERKAEGEGAWRTRNVRWEKVAGQVHGFNQFVSFGEGARVARARTERMHADVARWLFEEVYAQ</sequence>
<dbReference type="Gene3D" id="3.40.50.1820">
    <property type="entry name" value="alpha/beta hydrolase"/>
    <property type="match status" value="1"/>
</dbReference>
<evidence type="ECO:0000256" key="2">
    <source>
        <dbReference type="SAM" id="MobiDB-lite"/>
    </source>
</evidence>
<feature type="region of interest" description="Disordered" evidence="2">
    <location>
        <begin position="1"/>
        <end position="23"/>
    </location>
</feature>
<dbReference type="SUPFAM" id="SSF53474">
    <property type="entry name" value="alpha/beta-Hydrolases"/>
    <property type="match status" value="1"/>
</dbReference>
<dbReference type="InterPro" id="IPR050300">
    <property type="entry name" value="GDXG_lipolytic_enzyme"/>
</dbReference>
<evidence type="ECO:0000256" key="1">
    <source>
        <dbReference type="ARBA" id="ARBA00022801"/>
    </source>
</evidence>
<dbReference type="GO" id="GO:0016787">
    <property type="term" value="F:hydrolase activity"/>
    <property type="evidence" value="ECO:0007669"/>
    <property type="project" value="UniProtKB-KW"/>
</dbReference>
<gene>
    <name evidence="4" type="ORF">GTA08_BOTSDO08761</name>
</gene>